<name>A0A1W6TJ06_VIBAL</name>
<dbReference type="SUPFAM" id="SSF55073">
    <property type="entry name" value="Nucleotide cyclase"/>
    <property type="match status" value="1"/>
</dbReference>
<protein>
    <submittedName>
        <fullName evidence="3">GGDEF domain-containing protein</fullName>
    </submittedName>
</protein>
<dbReference type="CDD" id="cd01949">
    <property type="entry name" value="GGDEF"/>
    <property type="match status" value="1"/>
</dbReference>
<dbReference type="AlphaFoldDB" id="A0A1W6TJ06"/>
<sequence>MHRSLNHYLASLFSLSVILCISVIVYISFIKIEDYKAKKQLNQIMDIQISLESLSSYLWAYTQNRGKNNFTQFMISHNKLNELLSQNEDVLYLTKDLKKMNLELYFLVQYENNHLLDKDRHYDSVVNYNKSNPVIQSRINIVSQDMNNEIIYIYKKILNNKSTKLQNLNYYTQAGIIFISLVVMLLCFYIKIKFKRSFQRFINGIKQLSRSNFDYKIPSENQFTEFENLSCYFNKMAALLNHTTISKSKLKEEVENQTSVLNRQKESLVFLSEHDSLTNIYNRRAIEKHLIQLTRNFRGSENRFSLFFIDLNLFKDINDSHGHEAGDAVLKSVASRLSSIIDESDMVGRFGGDEFIIIHRSHTTGTSLSACALRYIQEIEKVIHFKGKELCVGASIGIALYPEHGSNVHELLTAADKSMYQSKRSKASSFTIVDNSSSLLKRPMF</sequence>
<dbReference type="InterPro" id="IPR052163">
    <property type="entry name" value="DGC-Regulatory_Protein"/>
</dbReference>
<dbReference type="Gene3D" id="3.30.70.270">
    <property type="match status" value="1"/>
</dbReference>
<feature type="domain" description="GGDEF" evidence="2">
    <location>
        <begin position="302"/>
        <end position="435"/>
    </location>
</feature>
<reference evidence="3" key="1">
    <citation type="submission" date="2016-10" db="EMBL/GenBank/DDBJ databases">
        <title>The High Quality Genome of Vibrio alginolyticus K01M1.</title>
        <authorList>
            <person name="Wendling C."/>
            <person name="Chibani C.M."/>
            <person name="Hertel R."/>
            <person name="Sproer C."/>
            <person name="Bunk B."/>
            <person name="Overmann J."/>
            <person name="Roth O."/>
            <person name="Liesegang H."/>
        </authorList>
    </citation>
    <scope>NUCLEOTIDE SEQUENCE</scope>
    <source>
        <strain evidence="3">K05K4</strain>
    </source>
</reference>
<dbReference type="EMBL" id="CP017903">
    <property type="protein sequence ID" value="ARP20739.1"/>
    <property type="molecule type" value="Genomic_DNA"/>
</dbReference>
<feature type="transmembrane region" description="Helical" evidence="1">
    <location>
        <begin position="170"/>
        <end position="190"/>
    </location>
</feature>
<dbReference type="PROSITE" id="PS50887">
    <property type="entry name" value="GGDEF"/>
    <property type="match status" value="1"/>
</dbReference>
<dbReference type="InterPro" id="IPR029787">
    <property type="entry name" value="Nucleotide_cyclase"/>
</dbReference>
<evidence type="ECO:0000256" key="1">
    <source>
        <dbReference type="SAM" id="Phobius"/>
    </source>
</evidence>
<dbReference type="PANTHER" id="PTHR46663:SF2">
    <property type="entry name" value="GGDEF DOMAIN-CONTAINING PROTEIN"/>
    <property type="match status" value="1"/>
</dbReference>
<dbReference type="SMART" id="SM00267">
    <property type="entry name" value="GGDEF"/>
    <property type="match status" value="1"/>
</dbReference>
<proteinExistence type="predicted"/>
<dbReference type="PANTHER" id="PTHR46663">
    <property type="entry name" value="DIGUANYLATE CYCLASE DGCT-RELATED"/>
    <property type="match status" value="1"/>
</dbReference>
<feature type="transmembrane region" description="Helical" evidence="1">
    <location>
        <begin position="7"/>
        <end position="29"/>
    </location>
</feature>
<dbReference type="InterPro" id="IPR000160">
    <property type="entry name" value="GGDEF_dom"/>
</dbReference>
<organism evidence="3">
    <name type="scientific">Vibrio alginolyticus</name>
    <dbReference type="NCBI Taxonomy" id="663"/>
    <lineage>
        <taxon>Bacteria</taxon>
        <taxon>Pseudomonadati</taxon>
        <taxon>Pseudomonadota</taxon>
        <taxon>Gammaproteobacteria</taxon>
        <taxon>Vibrionales</taxon>
        <taxon>Vibrionaceae</taxon>
        <taxon>Vibrio</taxon>
    </lineage>
</organism>
<keyword evidence="1" id="KW-0812">Transmembrane</keyword>
<dbReference type="Gene3D" id="6.10.340.10">
    <property type="match status" value="1"/>
</dbReference>
<dbReference type="NCBIfam" id="TIGR00254">
    <property type="entry name" value="GGDEF"/>
    <property type="match status" value="1"/>
</dbReference>
<keyword evidence="1" id="KW-0472">Membrane</keyword>
<evidence type="ECO:0000259" key="2">
    <source>
        <dbReference type="PROSITE" id="PS50887"/>
    </source>
</evidence>
<dbReference type="InterPro" id="IPR043128">
    <property type="entry name" value="Rev_trsase/Diguanyl_cyclase"/>
</dbReference>
<accession>A0A1W6TJ06</accession>
<gene>
    <name evidence="3" type="ORF">K05K4_40190</name>
</gene>
<evidence type="ECO:0000313" key="3">
    <source>
        <dbReference type="EMBL" id="ARP20739.1"/>
    </source>
</evidence>
<keyword evidence="1" id="KW-1133">Transmembrane helix</keyword>
<dbReference type="Pfam" id="PF00990">
    <property type="entry name" value="GGDEF"/>
    <property type="match status" value="1"/>
</dbReference>